<reference evidence="2" key="3">
    <citation type="submission" date="2025-09" db="UniProtKB">
        <authorList>
            <consortium name="Ensembl"/>
        </authorList>
    </citation>
    <scope>IDENTIFICATION</scope>
</reference>
<sequence>MKEATAMAGKLTAPEFKRRAVNNNEGPKKTTSQEMEHTLANQDKSPPKKKKAPPKPSTVESADLFEASTAGFNCCGEVHMLLSTFVEVLSERAAADTSQMKKLEGSLAEARKLESYLKEKKNHLRQTLALISDKLQG</sequence>
<dbReference type="PANTHER" id="PTHR37349:SF1">
    <property type="entry name" value="TESTIS-EXPRESSED PROTEIN 12"/>
    <property type="match status" value="1"/>
</dbReference>
<dbReference type="OrthoDB" id="6155282at2759"/>
<dbReference type="Ensembl" id="ENSSAUT00010017593.1">
    <property type="protein sequence ID" value="ENSSAUP00010016621.1"/>
    <property type="gene ID" value="ENSSAUG00010007637.1"/>
</dbReference>
<organism evidence="2 3">
    <name type="scientific">Sparus aurata</name>
    <name type="common">Gilthead sea bream</name>
    <dbReference type="NCBI Taxonomy" id="8175"/>
    <lineage>
        <taxon>Eukaryota</taxon>
        <taxon>Metazoa</taxon>
        <taxon>Chordata</taxon>
        <taxon>Craniata</taxon>
        <taxon>Vertebrata</taxon>
        <taxon>Euteleostomi</taxon>
        <taxon>Actinopterygii</taxon>
        <taxon>Neopterygii</taxon>
        <taxon>Teleostei</taxon>
        <taxon>Neoteleostei</taxon>
        <taxon>Acanthomorphata</taxon>
        <taxon>Eupercaria</taxon>
        <taxon>Spariformes</taxon>
        <taxon>Sparidae</taxon>
        <taxon>Sparus</taxon>
    </lineage>
</organism>
<evidence type="ECO:0000313" key="2">
    <source>
        <dbReference type="Ensembl" id="ENSSAUP00010016621.1"/>
    </source>
</evidence>
<gene>
    <name evidence="2" type="primary">tex12</name>
</gene>
<name>A0A671USA7_SPAAU</name>
<dbReference type="InterPro" id="IPR029193">
    <property type="entry name" value="TEX12"/>
</dbReference>
<accession>A0A671USA7</accession>
<evidence type="ECO:0000313" key="3">
    <source>
        <dbReference type="Proteomes" id="UP000472265"/>
    </source>
</evidence>
<dbReference type="CTD" id="56158"/>
<dbReference type="GeneID" id="115594049"/>
<dbReference type="AlphaFoldDB" id="A0A671USA7"/>
<reference evidence="2" key="1">
    <citation type="submission" date="2021-04" db="EMBL/GenBank/DDBJ databases">
        <authorList>
            <consortium name="Wellcome Sanger Institute Data Sharing"/>
        </authorList>
    </citation>
    <scope>NUCLEOTIDE SEQUENCE [LARGE SCALE GENOMIC DNA]</scope>
</reference>
<dbReference type="RefSeq" id="XP_030293673.1">
    <property type="nucleotide sequence ID" value="XM_030437813.1"/>
</dbReference>
<dbReference type="Pfam" id="PF15219">
    <property type="entry name" value="TEX12"/>
    <property type="match status" value="1"/>
</dbReference>
<feature type="region of interest" description="Disordered" evidence="1">
    <location>
        <begin position="1"/>
        <end position="62"/>
    </location>
</feature>
<protein>
    <submittedName>
        <fullName evidence="2">Uncharacterized protein</fullName>
    </submittedName>
</protein>
<proteinExistence type="predicted"/>
<keyword evidence="3" id="KW-1185">Reference proteome</keyword>
<evidence type="ECO:0000256" key="1">
    <source>
        <dbReference type="SAM" id="MobiDB-lite"/>
    </source>
</evidence>
<reference evidence="2" key="2">
    <citation type="submission" date="2025-08" db="UniProtKB">
        <authorList>
            <consortium name="Ensembl"/>
        </authorList>
    </citation>
    <scope>IDENTIFICATION</scope>
</reference>
<dbReference type="OMA" id="TSQEMDC"/>
<dbReference type="InParanoid" id="A0A671USA7"/>
<dbReference type="Proteomes" id="UP000472265">
    <property type="component" value="Chromosome 2"/>
</dbReference>
<dbReference type="PANTHER" id="PTHR37349">
    <property type="entry name" value="TESTIS-EXPRESSED PROTEIN 12"/>
    <property type="match status" value="1"/>
</dbReference>
<feature type="compositionally biased region" description="Polar residues" evidence="1">
    <location>
        <begin position="21"/>
        <end position="43"/>
    </location>
</feature>
<dbReference type="GeneTree" id="ENSGT00940000174828"/>